<proteinExistence type="inferred from homology"/>
<dbReference type="SMART" id="SM00861">
    <property type="entry name" value="Transket_pyr"/>
    <property type="match status" value="1"/>
</dbReference>
<dbReference type="PANTHER" id="PTHR43825">
    <property type="entry name" value="PYRUVATE DEHYDROGENASE E1 COMPONENT"/>
    <property type="match status" value="1"/>
</dbReference>
<evidence type="ECO:0000256" key="3">
    <source>
        <dbReference type="ARBA" id="ARBA00023052"/>
    </source>
</evidence>
<dbReference type="Gene3D" id="3.40.50.970">
    <property type="match status" value="1"/>
</dbReference>
<dbReference type="FunFam" id="3.40.50.970:FF:000129">
    <property type="entry name" value="Transketolase"/>
    <property type="match status" value="1"/>
</dbReference>
<dbReference type="CDD" id="cd07033">
    <property type="entry name" value="TPP_PYR_DXS_TK_like"/>
    <property type="match status" value="1"/>
</dbReference>
<dbReference type="InterPro" id="IPR033248">
    <property type="entry name" value="Transketolase_C"/>
</dbReference>
<comment type="cofactor">
    <cofactor evidence="1">
        <name>thiamine diphosphate</name>
        <dbReference type="ChEBI" id="CHEBI:58937"/>
    </cofactor>
</comment>
<dbReference type="RefSeq" id="WP_074817081.1">
    <property type="nucleotide sequence ID" value="NZ_FOJX01000013.1"/>
</dbReference>
<evidence type="ECO:0000256" key="2">
    <source>
        <dbReference type="ARBA" id="ARBA00007131"/>
    </source>
</evidence>
<organism evidence="5 6">
    <name type="scientific">Selenomonas ruminantium</name>
    <dbReference type="NCBI Taxonomy" id="971"/>
    <lineage>
        <taxon>Bacteria</taxon>
        <taxon>Bacillati</taxon>
        <taxon>Bacillota</taxon>
        <taxon>Negativicutes</taxon>
        <taxon>Selenomonadales</taxon>
        <taxon>Selenomonadaceae</taxon>
        <taxon>Selenomonas</taxon>
    </lineage>
</organism>
<protein>
    <submittedName>
        <fullName evidence="5">Transketolase subunit B</fullName>
    </submittedName>
</protein>
<dbReference type="InterPro" id="IPR009014">
    <property type="entry name" value="Transketo_C/PFOR_II"/>
</dbReference>
<evidence type="ECO:0000259" key="4">
    <source>
        <dbReference type="SMART" id="SM00861"/>
    </source>
</evidence>
<comment type="similarity">
    <text evidence="2">Belongs to the transketolase family.</text>
</comment>
<dbReference type="AlphaFoldDB" id="A0A1I0YFL0"/>
<sequence>MINIDFRRGSFLRDIMGTYMINLGEKNENVVIVNADLMKTCRNEGFVRRFPERSFNVGIAEQNMVSFAAGLAHEGFMPYVFSMAPFISMRALEQCRTDVAYANLPVRFMATYSGVSGGISGATHWGIEDCGIMCSIPNMIVVEVCDEIQAQKLMEKTLSKAGPIYIRSSVDSVIGIYDEEYDYEIGRADMVLPGRDGMFICAGITVKYAIEAARDIKKENNKEIGVIDMHTIKPIDRKAVMMAARTGHIVVAHDHNVYGGLGTQVGQVLVEEGMGVKFANLGIQDCFEPMAHAPYLYHKFGYDTEGLKKAMLELFF</sequence>
<dbReference type="EMBL" id="FOJX01000013">
    <property type="protein sequence ID" value="SFB12149.1"/>
    <property type="molecule type" value="Genomic_DNA"/>
</dbReference>
<keyword evidence="3" id="KW-0786">Thiamine pyrophosphate</keyword>
<evidence type="ECO:0000313" key="5">
    <source>
        <dbReference type="EMBL" id="SFB12149.1"/>
    </source>
</evidence>
<name>A0A1I0YFL0_SELRU</name>
<feature type="domain" description="Transketolase-like pyrimidine-binding" evidence="4">
    <location>
        <begin position="10"/>
        <end position="176"/>
    </location>
</feature>
<gene>
    <name evidence="5" type="ORF">SAMN05216587_11323</name>
</gene>
<dbReference type="InterPro" id="IPR029061">
    <property type="entry name" value="THDP-binding"/>
</dbReference>
<dbReference type="Pfam" id="PF02780">
    <property type="entry name" value="Transketolase_C"/>
    <property type="match status" value="1"/>
</dbReference>
<accession>A0A1I0YFL0</accession>
<dbReference type="SUPFAM" id="SSF52518">
    <property type="entry name" value="Thiamin diphosphate-binding fold (THDP-binding)"/>
    <property type="match status" value="1"/>
</dbReference>
<dbReference type="Pfam" id="PF02779">
    <property type="entry name" value="Transket_pyr"/>
    <property type="match status" value="1"/>
</dbReference>
<evidence type="ECO:0000313" key="6">
    <source>
        <dbReference type="Proteomes" id="UP000183843"/>
    </source>
</evidence>
<dbReference type="Proteomes" id="UP000183843">
    <property type="component" value="Unassembled WGS sequence"/>
</dbReference>
<dbReference type="PANTHER" id="PTHR43825:SF1">
    <property type="entry name" value="TRANSKETOLASE-LIKE PYRIMIDINE-BINDING DOMAIN-CONTAINING PROTEIN"/>
    <property type="match status" value="1"/>
</dbReference>
<dbReference type="InterPro" id="IPR051157">
    <property type="entry name" value="PDH/Transketolase"/>
</dbReference>
<dbReference type="SUPFAM" id="SSF52922">
    <property type="entry name" value="TK C-terminal domain-like"/>
    <property type="match status" value="1"/>
</dbReference>
<evidence type="ECO:0000256" key="1">
    <source>
        <dbReference type="ARBA" id="ARBA00001964"/>
    </source>
</evidence>
<dbReference type="Gene3D" id="3.40.50.920">
    <property type="match status" value="1"/>
</dbReference>
<dbReference type="InterPro" id="IPR005475">
    <property type="entry name" value="Transketolase-like_Pyr-bd"/>
</dbReference>
<reference evidence="5 6" key="1">
    <citation type="submission" date="2016-10" db="EMBL/GenBank/DDBJ databases">
        <authorList>
            <person name="de Groot N.N."/>
        </authorList>
    </citation>
    <scope>NUCLEOTIDE SEQUENCE [LARGE SCALE GENOMIC DNA]</scope>
    <source>
        <strain evidence="5 6">L14</strain>
    </source>
</reference>